<sequence length="162" mass="18133">MGTMPDGRDKRPWLPPRWVVRLAWHVHRGLYRVTGGRVGLWRPKGNRYGTLRLTTTGRRTGAARSVILGYVQDGPRMVTLAMNGWAEGEPSWWLNLQAHPEARVELAGGSGPVTAHAAEGPERERLWAWWRQIDKNLDAYAALRSTETAVVVLEPLPGRAVP</sequence>
<gene>
    <name evidence="3" type="ORF">FB474_1255</name>
</gene>
<comment type="catalytic activity">
    <reaction evidence="2">
        <text>oxidized coenzyme F420-(gamma-L-Glu)(n) + a quinol + H(+) = reduced coenzyme F420-(gamma-L-Glu)(n) + a quinone</text>
        <dbReference type="Rhea" id="RHEA:39663"/>
        <dbReference type="Rhea" id="RHEA-COMP:12939"/>
        <dbReference type="Rhea" id="RHEA-COMP:14378"/>
        <dbReference type="ChEBI" id="CHEBI:15378"/>
        <dbReference type="ChEBI" id="CHEBI:24646"/>
        <dbReference type="ChEBI" id="CHEBI:132124"/>
        <dbReference type="ChEBI" id="CHEBI:133980"/>
        <dbReference type="ChEBI" id="CHEBI:139511"/>
    </reaction>
</comment>
<evidence type="ECO:0000256" key="1">
    <source>
        <dbReference type="ARBA" id="ARBA00008710"/>
    </source>
</evidence>
<dbReference type="AlphaFoldDB" id="A0A542ZHS7"/>
<keyword evidence="4" id="KW-1185">Reference proteome</keyword>
<dbReference type="NCBIfam" id="TIGR00026">
    <property type="entry name" value="hi_GC_TIGR00026"/>
    <property type="match status" value="1"/>
</dbReference>
<dbReference type="EMBL" id="VFOQ01000001">
    <property type="protein sequence ID" value="TQL59885.1"/>
    <property type="molecule type" value="Genomic_DNA"/>
</dbReference>
<reference evidence="3 4" key="1">
    <citation type="submission" date="2019-06" db="EMBL/GenBank/DDBJ databases">
        <title>Sequencing the genomes of 1000 actinobacteria strains.</title>
        <authorList>
            <person name="Klenk H.-P."/>
        </authorList>
    </citation>
    <scope>NUCLEOTIDE SEQUENCE [LARGE SCALE GENOMIC DNA]</scope>
    <source>
        <strain evidence="3 4">DSM 18082</strain>
    </source>
</reference>
<dbReference type="PANTHER" id="PTHR39428:SF1">
    <property type="entry name" value="F420H(2)-DEPENDENT QUINONE REDUCTASE RV1261C"/>
    <property type="match status" value="1"/>
</dbReference>
<name>A0A542ZHS7_9MICO</name>
<protein>
    <submittedName>
        <fullName evidence="3">Deazaflavin-dependent oxidoreductase (Nitroreductase family)</fullName>
    </submittedName>
</protein>
<dbReference type="Gene3D" id="2.30.110.10">
    <property type="entry name" value="Electron Transport, Fmn-binding Protein, Chain A"/>
    <property type="match status" value="1"/>
</dbReference>
<dbReference type="GO" id="GO:0070967">
    <property type="term" value="F:coenzyme F420 binding"/>
    <property type="evidence" value="ECO:0007669"/>
    <property type="project" value="TreeGrafter"/>
</dbReference>
<organism evidence="3 4">
    <name type="scientific">Oryzihumus leptocrescens</name>
    <dbReference type="NCBI Taxonomy" id="297536"/>
    <lineage>
        <taxon>Bacteria</taxon>
        <taxon>Bacillati</taxon>
        <taxon>Actinomycetota</taxon>
        <taxon>Actinomycetes</taxon>
        <taxon>Micrococcales</taxon>
        <taxon>Intrasporangiaceae</taxon>
        <taxon>Oryzihumus</taxon>
    </lineage>
</organism>
<comment type="similarity">
    <text evidence="1">Belongs to the F420H(2)-dependent quinone reductase family.</text>
</comment>
<dbReference type="Pfam" id="PF04075">
    <property type="entry name" value="F420H2_quin_red"/>
    <property type="match status" value="1"/>
</dbReference>
<evidence type="ECO:0000313" key="3">
    <source>
        <dbReference type="EMBL" id="TQL59885.1"/>
    </source>
</evidence>
<evidence type="ECO:0000313" key="4">
    <source>
        <dbReference type="Proteomes" id="UP000319514"/>
    </source>
</evidence>
<dbReference type="Proteomes" id="UP000319514">
    <property type="component" value="Unassembled WGS sequence"/>
</dbReference>
<accession>A0A542ZHS7</accession>
<evidence type="ECO:0000256" key="2">
    <source>
        <dbReference type="ARBA" id="ARBA00049106"/>
    </source>
</evidence>
<dbReference type="PANTHER" id="PTHR39428">
    <property type="entry name" value="F420H(2)-DEPENDENT QUINONE REDUCTASE RV1261C"/>
    <property type="match status" value="1"/>
</dbReference>
<dbReference type="GO" id="GO:0016491">
    <property type="term" value="F:oxidoreductase activity"/>
    <property type="evidence" value="ECO:0007669"/>
    <property type="project" value="InterPro"/>
</dbReference>
<dbReference type="InterPro" id="IPR004378">
    <property type="entry name" value="F420H2_quin_Rdtase"/>
</dbReference>
<comment type="caution">
    <text evidence="3">The sequence shown here is derived from an EMBL/GenBank/DDBJ whole genome shotgun (WGS) entry which is preliminary data.</text>
</comment>
<dbReference type="InterPro" id="IPR012349">
    <property type="entry name" value="Split_barrel_FMN-bd"/>
</dbReference>
<dbReference type="GO" id="GO:0005886">
    <property type="term" value="C:plasma membrane"/>
    <property type="evidence" value="ECO:0007669"/>
    <property type="project" value="TreeGrafter"/>
</dbReference>
<proteinExistence type="inferred from homology"/>